<dbReference type="GO" id="GO:0071916">
    <property type="term" value="F:dipeptide transmembrane transporter activity"/>
    <property type="evidence" value="ECO:0007669"/>
    <property type="project" value="TreeGrafter"/>
</dbReference>
<feature type="domain" description="ABC transmembrane type-1" evidence="9">
    <location>
        <begin position="95"/>
        <end position="307"/>
    </location>
</feature>
<dbReference type="AlphaFoldDB" id="A0A2N7TYY0"/>
<dbReference type="InterPro" id="IPR045621">
    <property type="entry name" value="BPD_transp_1_N"/>
</dbReference>
<dbReference type="PANTHER" id="PTHR43163">
    <property type="entry name" value="DIPEPTIDE TRANSPORT SYSTEM PERMEASE PROTEIN DPPB-RELATED"/>
    <property type="match status" value="1"/>
</dbReference>
<dbReference type="PROSITE" id="PS50928">
    <property type="entry name" value="ABC_TM1"/>
    <property type="match status" value="1"/>
</dbReference>
<feature type="transmembrane region" description="Helical" evidence="8">
    <location>
        <begin position="242"/>
        <end position="264"/>
    </location>
</feature>
<feature type="transmembrane region" description="Helical" evidence="8">
    <location>
        <begin position="135"/>
        <end position="161"/>
    </location>
</feature>
<keyword evidence="3" id="KW-1003">Cell membrane</keyword>
<name>A0A2N7TYY0_9GAMM</name>
<dbReference type="InterPro" id="IPR000515">
    <property type="entry name" value="MetI-like"/>
</dbReference>
<dbReference type="Gene3D" id="1.10.3720.10">
    <property type="entry name" value="MetI-like"/>
    <property type="match status" value="1"/>
</dbReference>
<keyword evidence="11" id="KW-1185">Reference proteome</keyword>
<accession>A0A2N7TYY0</accession>
<evidence type="ECO:0000256" key="4">
    <source>
        <dbReference type="ARBA" id="ARBA00022692"/>
    </source>
</evidence>
<sequence>MVSYFLKRILYVIPVTLAVGLFCFSLVHLSPGDPMDAVVSADAPSEVVQMVQRAYGFDRPLPEQFGRWVLRAVQGDLGLSAANGRSVATEVFSALKNTLLLTVAASLIGFTLGCLFGTLAGYWQGSLLDRLVTGLAVGSVSIPHYWLGMLLVIVFSVELNWLPSSGAGPGSSGDWAFEWAYLRHLILPAITLSVIPMGLVTRTVRAVVAEVLANEFVEALRAKGLAGTRVFLHVVKNVAPTALAVMGLELGYLIGGSILVETVFSWPGTGLLLNNAIFQRDLPVLQGTILVLAIFFVMLNLIVDLLQAQLDPRIKRG</sequence>
<dbReference type="CDD" id="cd06261">
    <property type="entry name" value="TM_PBP2"/>
    <property type="match status" value="1"/>
</dbReference>
<organism evidence="10 11">
    <name type="scientific">Billgrantia endophytica</name>
    <dbReference type="NCBI Taxonomy" id="2033802"/>
    <lineage>
        <taxon>Bacteria</taxon>
        <taxon>Pseudomonadati</taxon>
        <taxon>Pseudomonadota</taxon>
        <taxon>Gammaproteobacteria</taxon>
        <taxon>Oceanospirillales</taxon>
        <taxon>Halomonadaceae</taxon>
        <taxon>Billgrantia</taxon>
    </lineage>
</organism>
<evidence type="ECO:0000256" key="8">
    <source>
        <dbReference type="RuleBase" id="RU363032"/>
    </source>
</evidence>
<dbReference type="EMBL" id="PNRF01000037">
    <property type="protein sequence ID" value="PMR73404.1"/>
    <property type="molecule type" value="Genomic_DNA"/>
</dbReference>
<evidence type="ECO:0000256" key="5">
    <source>
        <dbReference type="ARBA" id="ARBA00022989"/>
    </source>
</evidence>
<evidence type="ECO:0000256" key="6">
    <source>
        <dbReference type="ARBA" id="ARBA00023136"/>
    </source>
</evidence>
<keyword evidence="2 8" id="KW-0813">Transport</keyword>
<evidence type="ECO:0000259" key="9">
    <source>
        <dbReference type="PROSITE" id="PS50928"/>
    </source>
</evidence>
<keyword evidence="5 8" id="KW-1133">Transmembrane helix</keyword>
<dbReference type="GO" id="GO:0005886">
    <property type="term" value="C:plasma membrane"/>
    <property type="evidence" value="ECO:0007669"/>
    <property type="project" value="UniProtKB-SubCell"/>
</dbReference>
<gene>
    <name evidence="10" type="ORF">C1H69_18340</name>
</gene>
<evidence type="ECO:0000256" key="3">
    <source>
        <dbReference type="ARBA" id="ARBA00022475"/>
    </source>
</evidence>
<dbReference type="OrthoDB" id="9805855at2"/>
<feature type="transmembrane region" description="Helical" evidence="8">
    <location>
        <begin position="9"/>
        <end position="29"/>
    </location>
</feature>
<dbReference type="PANTHER" id="PTHR43163:SF6">
    <property type="entry name" value="DIPEPTIDE TRANSPORT SYSTEM PERMEASE PROTEIN DPPB-RELATED"/>
    <property type="match status" value="1"/>
</dbReference>
<keyword evidence="4 8" id="KW-0812">Transmembrane</keyword>
<evidence type="ECO:0000256" key="7">
    <source>
        <dbReference type="ARBA" id="ARBA00024202"/>
    </source>
</evidence>
<reference evidence="10 11" key="1">
    <citation type="submission" date="2018-01" db="EMBL/GenBank/DDBJ databases">
        <title>Halomonas endophytica sp. nov., isolated from storage liquid in the stems of Populus euphratica.</title>
        <authorList>
            <person name="Chen C."/>
        </authorList>
    </citation>
    <scope>NUCLEOTIDE SEQUENCE [LARGE SCALE GENOMIC DNA]</scope>
    <source>
        <strain evidence="10 11">MC28</strain>
    </source>
</reference>
<dbReference type="Pfam" id="PF00528">
    <property type="entry name" value="BPD_transp_1"/>
    <property type="match status" value="1"/>
</dbReference>
<evidence type="ECO:0000256" key="1">
    <source>
        <dbReference type="ARBA" id="ARBA00004651"/>
    </source>
</evidence>
<comment type="caution">
    <text evidence="10">The sequence shown here is derived from an EMBL/GenBank/DDBJ whole genome shotgun (WGS) entry which is preliminary data.</text>
</comment>
<dbReference type="InterPro" id="IPR035906">
    <property type="entry name" value="MetI-like_sf"/>
</dbReference>
<comment type="subcellular location">
    <subcellularLocation>
        <location evidence="1 8">Cell membrane</location>
        <topology evidence="1 8">Multi-pass membrane protein</topology>
    </subcellularLocation>
</comment>
<evidence type="ECO:0000313" key="11">
    <source>
        <dbReference type="Proteomes" id="UP000235803"/>
    </source>
</evidence>
<protein>
    <submittedName>
        <fullName evidence="10">ABC transporter permease</fullName>
    </submittedName>
</protein>
<proteinExistence type="inferred from homology"/>
<dbReference type="Proteomes" id="UP000235803">
    <property type="component" value="Unassembled WGS sequence"/>
</dbReference>
<comment type="similarity">
    <text evidence="7">Belongs to the binding-protein-dependent transport system permease family. OppBC subfamily.</text>
</comment>
<keyword evidence="6 8" id="KW-0472">Membrane</keyword>
<evidence type="ECO:0000256" key="2">
    <source>
        <dbReference type="ARBA" id="ARBA00022448"/>
    </source>
</evidence>
<feature type="transmembrane region" description="Helical" evidence="8">
    <location>
        <begin position="99"/>
        <end position="123"/>
    </location>
</feature>
<evidence type="ECO:0000313" key="10">
    <source>
        <dbReference type="EMBL" id="PMR73404.1"/>
    </source>
</evidence>
<feature type="transmembrane region" description="Helical" evidence="8">
    <location>
        <begin position="284"/>
        <end position="306"/>
    </location>
</feature>
<dbReference type="Pfam" id="PF19300">
    <property type="entry name" value="BPD_transp_1_N"/>
    <property type="match status" value="1"/>
</dbReference>
<feature type="transmembrane region" description="Helical" evidence="8">
    <location>
        <begin position="181"/>
        <end position="200"/>
    </location>
</feature>
<dbReference type="SUPFAM" id="SSF161098">
    <property type="entry name" value="MetI-like"/>
    <property type="match status" value="1"/>
</dbReference>